<dbReference type="PANTHER" id="PTHR34596">
    <property type="entry name" value="CHITOPORIN"/>
    <property type="match status" value="1"/>
</dbReference>
<evidence type="ECO:0000256" key="3">
    <source>
        <dbReference type="ARBA" id="ARBA00022729"/>
    </source>
</evidence>
<evidence type="ECO:0000256" key="2">
    <source>
        <dbReference type="ARBA" id="ARBA00022448"/>
    </source>
</evidence>
<dbReference type="Gene3D" id="2.40.160.10">
    <property type="entry name" value="Porin"/>
    <property type="match status" value="1"/>
</dbReference>
<name>A0A562J118_9GAMM</name>
<protein>
    <submittedName>
        <fullName evidence="5">Outer membrane OprD family porin</fullName>
    </submittedName>
</protein>
<dbReference type="GO" id="GO:0015288">
    <property type="term" value="F:porin activity"/>
    <property type="evidence" value="ECO:0007669"/>
    <property type="project" value="TreeGrafter"/>
</dbReference>
<dbReference type="Pfam" id="PF03573">
    <property type="entry name" value="OprD"/>
    <property type="match status" value="1"/>
</dbReference>
<keyword evidence="2" id="KW-0813">Transport</keyword>
<comment type="caution">
    <text evidence="5">The sequence shown here is derived from an EMBL/GenBank/DDBJ whole genome shotgun (WGS) entry which is preliminary data.</text>
</comment>
<feature type="signal peptide" evidence="4">
    <location>
        <begin position="1"/>
        <end position="39"/>
    </location>
</feature>
<reference evidence="5 6" key="1">
    <citation type="submission" date="2019-07" db="EMBL/GenBank/DDBJ databases">
        <title>Genomic Encyclopedia of Type Strains, Phase I: the one thousand microbial genomes (KMG-I) project.</title>
        <authorList>
            <person name="Kyrpides N."/>
        </authorList>
    </citation>
    <scope>NUCLEOTIDE SEQUENCE [LARGE SCALE GENOMIC DNA]</scope>
    <source>
        <strain evidence="5 6">DSM 375</strain>
    </source>
</reference>
<accession>A0A562J118</accession>
<dbReference type="InterPro" id="IPR023614">
    <property type="entry name" value="Porin_dom_sf"/>
</dbReference>
<dbReference type="AlphaFoldDB" id="A0A562J118"/>
<dbReference type="GO" id="GO:0016020">
    <property type="term" value="C:membrane"/>
    <property type="evidence" value="ECO:0007669"/>
    <property type="project" value="InterPro"/>
</dbReference>
<gene>
    <name evidence="5" type="ORF">LX59_00882</name>
</gene>
<proteinExistence type="inferred from homology"/>
<evidence type="ECO:0000256" key="4">
    <source>
        <dbReference type="SAM" id="SignalP"/>
    </source>
</evidence>
<keyword evidence="3 4" id="KW-0732">Signal</keyword>
<dbReference type="Proteomes" id="UP000319627">
    <property type="component" value="Unassembled WGS sequence"/>
</dbReference>
<evidence type="ECO:0000313" key="6">
    <source>
        <dbReference type="Proteomes" id="UP000319627"/>
    </source>
</evidence>
<organism evidence="5 6">
    <name type="scientific">Azomonas agilis</name>
    <dbReference type="NCBI Taxonomy" id="116849"/>
    <lineage>
        <taxon>Bacteria</taxon>
        <taxon>Pseudomonadati</taxon>
        <taxon>Pseudomonadota</taxon>
        <taxon>Gammaproteobacteria</taxon>
        <taxon>Pseudomonadales</taxon>
        <taxon>Pseudomonadaceae</taxon>
        <taxon>Azomonas</taxon>
    </lineage>
</organism>
<dbReference type="InterPro" id="IPR005318">
    <property type="entry name" value="OM_porin_bac"/>
</dbReference>
<comment type="similarity">
    <text evidence="1">Belongs to the outer membrane porin (Opr) (TC 1.B.25) family.</text>
</comment>
<sequence>MLNQQATGTMPRWMVRTVKSKKTVLGGLGLALLTQQVGAAGFFEDSKADLTLKNFYINQDQRHGGGARAEEWGQGFFLRYQSGFTQGLVGFGLDAEMLYGLRLDSGGRAGKAGITRTPGTMFPLDHDGSAENGFGRLIPTVKMRISETIFQYGGLTPKLPVVNSNDGRLLPQTFLGGQVTSKEIKDLTMVAGKLERSYERNSSNSEPLSIGGGYNNSASLKDRYSNEFYYAGFDYKPMKDLTVRYYFGQLKDFYDQHFVGLVHKMSLPVGSLTTDLRYFNNDSDGENSSKSGRAEGWRSAGYWSAGDPDQYEVDSSLWSAMFTYALGGHSASLGFQKITGDSDFVYLLKGQGSSPFIITDMQSQKFTNAGQQTWVAKYGYDFASLGVPGLKASVAHAKGREIDAADGNNKEWETDYRVDYVIQSGYLKGLGLTARHAMFRSNDTTDRDETRLLVNYTIPLL</sequence>
<keyword evidence="6" id="KW-1185">Reference proteome</keyword>
<dbReference type="PANTHER" id="PTHR34596:SF2">
    <property type="entry name" value="CHITOPORIN"/>
    <property type="match status" value="1"/>
</dbReference>
<evidence type="ECO:0000313" key="5">
    <source>
        <dbReference type="EMBL" id="TWH76837.1"/>
    </source>
</evidence>
<evidence type="ECO:0000256" key="1">
    <source>
        <dbReference type="ARBA" id="ARBA00009075"/>
    </source>
</evidence>
<dbReference type="EMBL" id="VLKG01000002">
    <property type="protein sequence ID" value="TWH76837.1"/>
    <property type="molecule type" value="Genomic_DNA"/>
</dbReference>
<feature type="chain" id="PRO_5022164581" evidence="4">
    <location>
        <begin position="40"/>
        <end position="461"/>
    </location>
</feature>